<comment type="caution">
    <text evidence="2">The sequence shown here is derived from an EMBL/GenBank/DDBJ whole genome shotgun (WGS) entry which is preliminary data.</text>
</comment>
<name>A0ABP1RQQ4_9HEXA</name>
<evidence type="ECO:0000313" key="2">
    <source>
        <dbReference type="EMBL" id="CAL8133387.1"/>
    </source>
</evidence>
<keyword evidence="3" id="KW-1185">Reference proteome</keyword>
<feature type="region of interest" description="Disordered" evidence="1">
    <location>
        <begin position="567"/>
        <end position="591"/>
    </location>
</feature>
<organism evidence="2 3">
    <name type="scientific">Orchesella dallaii</name>
    <dbReference type="NCBI Taxonomy" id="48710"/>
    <lineage>
        <taxon>Eukaryota</taxon>
        <taxon>Metazoa</taxon>
        <taxon>Ecdysozoa</taxon>
        <taxon>Arthropoda</taxon>
        <taxon>Hexapoda</taxon>
        <taxon>Collembola</taxon>
        <taxon>Entomobryomorpha</taxon>
        <taxon>Entomobryoidea</taxon>
        <taxon>Orchesellidae</taxon>
        <taxon>Orchesellinae</taxon>
        <taxon>Orchesella</taxon>
    </lineage>
</organism>
<dbReference type="EMBL" id="CAXLJM020000099">
    <property type="protein sequence ID" value="CAL8133387.1"/>
    <property type="molecule type" value="Genomic_DNA"/>
</dbReference>
<evidence type="ECO:0000313" key="3">
    <source>
        <dbReference type="Proteomes" id="UP001642540"/>
    </source>
</evidence>
<protein>
    <recommendedName>
        <fullName evidence="4">Cytoplasmic dynein 2 light intermediate chain 1</fullName>
    </recommendedName>
</protein>
<evidence type="ECO:0008006" key="4">
    <source>
        <dbReference type="Google" id="ProtNLM"/>
    </source>
</evidence>
<feature type="compositionally biased region" description="Polar residues" evidence="1">
    <location>
        <begin position="469"/>
        <end position="479"/>
    </location>
</feature>
<accession>A0ABP1RQQ4</accession>
<proteinExistence type="predicted"/>
<feature type="compositionally biased region" description="Pro residues" evidence="1">
    <location>
        <begin position="482"/>
        <end position="493"/>
    </location>
</feature>
<sequence length="591" mass="66483">MEKLLIFKQVNGKIIPLESNINKINEIKNFDSTFPIAFISLIGEKGSGKTTYTRLLAQNFRHNSSNGWLQKVDINSTSRNKVQPLLGFTPESSKNDEGESEISLWPEAFPIKIRGSIVMVLLFHLDVSEKDVTPESKASLEYLLCLLSSRIVEIHWKRDEFKFLKHYRDFKNDIRFKEHNEIICNNVIYLLRKPESEIETATNLTANGDEAKKLLIPKVTSLKGRTVLEEMSSVGIVHVPDNRKSFEKSGGYLKLSDALYDAIYGCINCLADDESIFPKHFPKKDVELIGENLNKFLRICVNITNTKNGHYHSEIDDCESNPLPEDKNYNNYYAENPVPKEELDTSTTNENRKNPPPEEFQEYEDLHNIENESENPSEKSRKSDILGTFPTSVLLSLEAAAINSNPISRPVAANKIDKSSHRNPLNATGMQNVVNSLTLQSKDINESKNIKNTIHKQELHGQENIPPQYLSSPPINGIQNPHKPPPPPPPPPSLITQPVKSRTPTACKPTESRPSGPSLQDILSRRSSLRRVDRPQNETSKPTLSSSNPPELVNALITIRNAMSGIDNVVPNGTVCDQNDDANENDPEWKD</sequence>
<feature type="compositionally biased region" description="Acidic residues" evidence="1">
    <location>
        <begin position="578"/>
        <end position="591"/>
    </location>
</feature>
<evidence type="ECO:0000256" key="1">
    <source>
        <dbReference type="SAM" id="MobiDB-lite"/>
    </source>
</evidence>
<reference evidence="2 3" key="1">
    <citation type="submission" date="2024-08" db="EMBL/GenBank/DDBJ databases">
        <authorList>
            <person name="Cucini C."/>
            <person name="Frati F."/>
        </authorList>
    </citation>
    <scope>NUCLEOTIDE SEQUENCE [LARGE SCALE GENOMIC DNA]</scope>
</reference>
<feature type="compositionally biased region" description="Polar residues" evidence="1">
    <location>
        <begin position="537"/>
        <end position="549"/>
    </location>
</feature>
<gene>
    <name evidence="2" type="ORF">ODALV1_LOCUS25043</name>
</gene>
<feature type="region of interest" description="Disordered" evidence="1">
    <location>
        <begin position="458"/>
        <end position="551"/>
    </location>
</feature>
<feature type="compositionally biased region" description="Polar residues" evidence="1">
    <location>
        <begin position="494"/>
        <end position="504"/>
    </location>
</feature>
<dbReference type="Proteomes" id="UP001642540">
    <property type="component" value="Unassembled WGS sequence"/>
</dbReference>
<feature type="region of interest" description="Disordered" evidence="1">
    <location>
        <begin position="320"/>
        <end position="360"/>
    </location>
</feature>